<gene>
    <name evidence="2" type="ORF">G7Z17_g4337</name>
</gene>
<feature type="compositionally biased region" description="Basic and acidic residues" evidence="1">
    <location>
        <begin position="50"/>
        <end position="67"/>
    </location>
</feature>
<keyword evidence="3" id="KW-1185">Reference proteome</keyword>
<evidence type="ECO:0000313" key="2">
    <source>
        <dbReference type="EMBL" id="KAF7552383.1"/>
    </source>
</evidence>
<protein>
    <submittedName>
        <fullName evidence="2">Uncharacterized protein</fullName>
    </submittedName>
</protein>
<evidence type="ECO:0000256" key="1">
    <source>
        <dbReference type="SAM" id="MobiDB-lite"/>
    </source>
</evidence>
<sequence length="196" mass="21457">MRGRPLSGGPGTVARVPTQRVFSGRAWPWQWSAGACGSMLGWDVAVERAAKSDRDGGMDGWREENGAPHRQPSPAQPSPPQPSSAQSSPGTQDSEHDSAPAPRNTRNTRPAHRPPCAHPPKFQATTPLEEPGPPREYVALSSATRHWLAAARRRRPGLVKRIVPEPRDWKTLRLDVGHPVGSTETVCSWINQPRRS</sequence>
<reference evidence="2" key="1">
    <citation type="submission" date="2020-03" db="EMBL/GenBank/DDBJ databases">
        <title>Draft Genome Sequence of Cylindrodendrum hubeiense.</title>
        <authorList>
            <person name="Buettner E."/>
            <person name="Kellner H."/>
        </authorList>
    </citation>
    <scope>NUCLEOTIDE SEQUENCE</scope>
    <source>
        <strain evidence="2">IHI 201604</strain>
    </source>
</reference>
<feature type="region of interest" description="Disordered" evidence="1">
    <location>
        <begin position="50"/>
        <end position="136"/>
    </location>
</feature>
<organism evidence="2 3">
    <name type="scientific">Cylindrodendrum hubeiense</name>
    <dbReference type="NCBI Taxonomy" id="595255"/>
    <lineage>
        <taxon>Eukaryota</taxon>
        <taxon>Fungi</taxon>
        <taxon>Dikarya</taxon>
        <taxon>Ascomycota</taxon>
        <taxon>Pezizomycotina</taxon>
        <taxon>Sordariomycetes</taxon>
        <taxon>Hypocreomycetidae</taxon>
        <taxon>Hypocreales</taxon>
        <taxon>Nectriaceae</taxon>
        <taxon>Cylindrodendrum</taxon>
    </lineage>
</organism>
<evidence type="ECO:0000313" key="3">
    <source>
        <dbReference type="Proteomes" id="UP000722485"/>
    </source>
</evidence>
<accession>A0A9P5HF24</accession>
<dbReference type="AlphaFoldDB" id="A0A9P5HF24"/>
<dbReference type="EMBL" id="JAANBB010000061">
    <property type="protein sequence ID" value="KAF7552383.1"/>
    <property type="molecule type" value="Genomic_DNA"/>
</dbReference>
<comment type="caution">
    <text evidence="2">The sequence shown here is derived from an EMBL/GenBank/DDBJ whole genome shotgun (WGS) entry which is preliminary data.</text>
</comment>
<dbReference type="Proteomes" id="UP000722485">
    <property type="component" value="Unassembled WGS sequence"/>
</dbReference>
<name>A0A9P5HF24_9HYPO</name>
<proteinExistence type="predicted"/>